<gene>
    <name evidence="2" type="ORF">SAMN04488500_12248</name>
</gene>
<accession>A0A1W2E8T0</accession>
<evidence type="ECO:0000313" key="3">
    <source>
        <dbReference type="Proteomes" id="UP000192738"/>
    </source>
</evidence>
<organism evidence="2 3">
    <name type="scientific">Sporomusa malonica</name>
    <dbReference type="NCBI Taxonomy" id="112901"/>
    <lineage>
        <taxon>Bacteria</taxon>
        <taxon>Bacillati</taxon>
        <taxon>Bacillota</taxon>
        <taxon>Negativicutes</taxon>
        <taxon>Selenomonadales</taxon>
        <taxon>Sporomusaceae</taxon>
        <taxon>Sporomusa</taxon>
    </lineage>
</organism>
<evidence type="ECO:0000259" key="1">
    <source>
        <dbReference type="Pfam" id="PF02589"/>
    </source>
</evidence>
<dbReference type="STRING" id="112901.SAMN04488500_12248"/>
<dbReference type="Gene3D" id="3.40.50.10420">
    <property type="entry name" value="NagB/RpiA/CoA transferase-like"/>
    <property type="match status" value="1"/>
</dbReference>
<dbReference type="Pfam" id="PF02589">
    <property type="entry name" value="LUD_dom"/>
    <property type="match status" value="1"/>
</dbReference>
<proteinExistence type="predicted"/>
<dbReference type="OrthoDB" id="9794157at2"/>
<dbReference type="PANTHER" id="PTHR43682:SF1">
    <property type="entry name" value="LACTATE UTILIZATION PROTEIN C"/>
    <property type="match status" value="1"/>
</dbReference>
<dbReference type="InterPro" id="IPR024185">
    <property type="entry name" value="FTHF_cligase-like_sf"/>
</dbReference>
<dbReference type="InterPro" id="IPR037171">
    <property type="entry name" value="NagB/RpiA_transferase-like"/>
</dbReference>
<name>A0A1W2E8T0_9FIRM</name>
<keyword evidence="3" id="KW-1185">Reference proteome</keyword>
<dbReference type="Proteomes" id="UP000192738">
    <property type="component" value="Unassembled WGS sequence"/>
</dbReference>
<dbReference type="EMBL" id="FWXI01000022">
    <property type="protein sequence ID" value="SMD06179.1"/>
    <property type="molecule type" value="Genomic_DNA"/>
</dbReference>
<feature type="domain" description="LUD" evidence="1">
    <location>
        <begin position="24"/>
        <end position="195"/>
    </location>
</feature>
<evidence type="ECO:0000313" key="2">
    <source>
        <dbReference type="EMBL" id="SMD06179.1"/>
    </source>
</evidence>
<dbReference type="InterPro" id="IPR003741">
    <property type="entry name" value="LUD_dom"/>
</dbReference>
<reference evidence="2 3" key="1">
    <citation type="submission" date="2017-04" db="EMBL/GenBank/DDBJ databases">
        <authorList>
            <person name="Afonso C.L."/>
            <person name="Miller P.J."/>
            <person name="Scott M.A."/>
            <person name="Spackman E."/>
            <person name="Goraichik I."/>
            <person name="Dimitrov K.M."/>
            <person name="Suarez D.L."/>
            <person name="Swayne D.E."/>
        </authorList>
    </citation>
    <scope>NUCLEOTIDE SEQUENCE [LARGE SCALE GENOMIC DNA]</scope>
    <source>
        <strain evidence="2 3">DSM 5090</strain>
    </source>
</reference>
<dbReference type="RefSeq" id="WP_084577687.1">
    <property type="nucleotide sequence ID" value="NZ_CP155572.1"/>
</dbReference>
<dbReference type="SUPFAM" id="SSF100950">
    <property type="entry name" value="NagB/RpiA/CoA transferase-like"/>
    <property type="match status" value="1"/>
</dbReference>
<dbReference type="PANTHER" id="PTHR43682">
    <property type="entry name" value="LACTATE UTILIZATION PROTEIN C"/>
    <property type="match status" value="1"/>
</dbReference>
<protein>
    <submittedName>
        <fullName evidence="2">L-lactate dehydrogenase complex protein LldG</fullName>
    </submittedName>
</protein>
<dbReference type="AlphaFoldDB" id="A0A1W2E8T0"/>
<sequence>MKRVSENWNQALTSCLSGTSLFSEFETRAKNAAAEVFRVKTAAEAKEVIANLVKYTNARKVVAVNSPLQQAAGINAALAELGVTLYTQQADIAEHAESADIGISAVEFGIAESGSVCQDAMAFESRLVSMLPPVHVAFMNSGNVVPGITEAMEVISKVYDHGYISFITGPSRTADIERVLTIGVHGPSRFVIIAVDEEVNGGSK</sequence>